<evidence type="ECO:0000256" key="5">
    <source>
        <dbReference type="ARBA" id="ARBA00022806"/>
    </source>
</evidence>
<evidence type="ECO:0000256" key="4">
    <source>
        <dbReference type="ARBA" id="ARBA00022801"/>
    </source>
</evidence>
<dbReference type="InterPro" id="IPR011604">
    <property type="entry name" value="PDDEXK-like_dom_sf"/>
</dbReference>
<dbReference type="InterPro" id="IPR038726">
    <property type="entry name" value="PDDEXK_AddAB-type"/>
</dbReference>
<dbReference type="GO" id="GO:0043138">
    <property type="term" value="F:3'-5' DNA helicase activity"/>
    <property type="evidence" value="ECO:0007669"/>
    <property type="project" value="UniProtKB-EC"/>
</dbReference>
<dbReference type="PROSITE" id="PS51198">
    <property type="entry name" value="UVRD_HELICASE_ATP_BIND"/>
    <property type="match status" value="1"/>
</dbReference>
<keyword evidence="8" id="KW-0238">DNA-binding</keyword>
<dbReference type="Pfam" id="PF13361">
    <property type="entry name" value="UvrD_C"/>
    <property type="match status" value="1"/>
</dbReference>
<dbReference type="PANTHER" id="PTHR11070">
    <property type="entry name" value="UVRD / RECB / PCRA DNA HELICASE FAMILY MEMBER"/>
    <property type="match status" value="1"/>
</dbReference>
<dbReference type="Gene3D" id="1.10.486.10">
    <property type="entry name" value="PCRA, domain 4"/>
    <property type="match status" value="1"/>
</dbReference>
<dbReference type="InterPro" id="IPR014016">
    <property type="entry name" value="UvrD-like_ATP-bd"/>
</dbReference>
<keyword evidence="7 14" id="KW-0067">ATP-binding</keyword>
<dbReference type="GO" id="GO:0000725">
    <property type="term" value="P:recombinational repair"/>
    <property type="evidence" value="ECO:0007669"/>
    <property type="project" value="TreeGrafter"/>
</dbReference>
<evidence type="ECO:0000256" key="15">
    <source>
        <dbReference type="SAM" id="Coils"/>
    </source>
</evidence>
<reference evidence="18" key="1">
    <citation type="journal article" date="2021" name="PeerJ">
        <title>Extensive microbial diversity within the chicken gut microbiome revealed by metagenomics and culture.</title>
        <authorList>
            <person name="Gilroy R."/>
            <person name="Ravi A."/>
            <person name="Getino M."/>
            <person name="Pursley I."/>
            <person name="Horton D.L."/>
            <person name="Alikhan N.F."/>
            <person name="Baker D."/>
            <person name="Gharbi K."/>
            <person name="Hall N."/>
            <person name="Watson M."/>
            <person name="Adriaenssens E.M."/>
            <person name="Foster-Nyarko E."/>
            <person name="Jarju S."/>
            <person name="Secka A."/>
            <person name="Antonio M."/>
            <person name="Oren A."/>
            <person name="Chaudhuri R.R."/>
            <person name="La Ragione R."/>
            <person name="Hildebrand F."/>
            <person name="Pallen M.J."/>
        </authorList>
    </citation>
    <scope>NUCLEOTIDE SEQUENCE</scope>
    <source>
        <strain evidence="18">CHK179-28034</strain>
    </source>
</reference>
<sequence length="1245" mass="143903">MNFTREQEQAVRLRNCDILVSAGAGAGKTRVLVNRMAEMILDEKHPLSVDGFLVMTFTNAAAEEMRERITAELDARLEKEPENRRLRRQIRMMKHADISTVHSFCNRLIRTHFNEAGIDPSFRIGEEGELFLLRQKAMEDVLEEAYGSERESFHRFVEAYSPGKNDRMIETLIEEFYRFSRGFPDREQWLLQVRKESGLLESTDTIGDSRAIRSLAAKVRGQLAELSDRIAEGRKLFQGVPEPERFFELLQKDEEMVSHLLSAQQFDDFCARFDGMTIPDLPRANKKEKEWPYLEEIKALHKDVREELQQMKEAYFLWKTEELCRENRELRPFLEELITLSARYEELYFQSKKEKNVFDFDDLEHIALSLLVESYDENGCPAPSAVAEELSRKYKAVFVDEYQDTNLVQETILNAICREGQNHLFVVGDVKQSIYRFRQARPDLFLSRYDSYRGEEKEACAGQENCFGGTSGVRIELRDNFRSVPGVLSFSNQVFENLMDRQFGGVDYTSEIALRPGKGGPMEKETEQSEMLLLVEDEEKENLAVEVNSVEAETTMIARRIRELLEEGYTFKDMVILLRSGAGRAEVMAELLSHAGIPAVCESKTGYFQSREVQLVLNYLAIVDNVYQDIPMASVLLSSMGGLTEEELARLRVLTQIPSRQEYALYDLIEIYLAEGEDEELRDKLSRFTKQLLYFRRKKKEMPLHELLWEIYRKTGVFYQMQMLPEGEVRKENLLMLLQKAEDYEKTVFKGPFYFLRYMEQLRTYEVELGSASLKEDNSDQVRIMTIHKSKGLEFPVVFVSGLSRRFNLMDGNRPVLFHPEMGIGLEYVDLNARVHHASLMKKAVREQMKKETLEEELRILYVAMTRAQRKLILTGIAKADKIEEAENAQSRRPLLSQEKKLAAKSFMDWLLPLLPQLPVKKVHFHELEGEFFQEEQKKTAVSLEEYMNQEEMQGDISPVKQAFSFVYPYREAAGWKRKYAVSELKRLSMTPLSDGEATEENIALLPEELPALRESGIPVVNGQKENRVTESDSEEIPKPRFLSEEQKEVSGAARGTIVHKIMELLPFGEIQTKKDLFEALQRIEESYADCARISMKAVYRGVEQFLFSEVGEMIRKMDREGRLRRELPFTVGLSSALFYPGTGGSPAQAVSGSDAVRKEELIVVQGVIDACGEDEEGLWLFDYKTDYVSEGEESLLLDRYKMQMLYYKTALEQLLDKKVMHSYIYSFSLGKYLEICWQEHAGEE</sequence>
<dbReference type="InterPro" id="IPR011335">
    <property type="entry name" value="Restrct_endonuc-II-like"/>
</dbReference>
<reference evidence="18" key="2">
    <citation type="submission" date="2021-04" db="EMBL/GenBank/DDBJ databases">
        <authorList>
            <person name="Gilroy R."/>
        </authorList>
    </citation>
    <scope>NUCLEOTIDE SEQUENCE</scope>
    <source>
        <strain evidence="18">CHK179-28034</strain>
    </source>
</reference>
<dbReference type="InterPro" id="IPR027417">
    <property type="entry name" value="P-loop_NTPase"/>
</dbReference>
<dbReference type="InterPro" id="IPR014017">
    <property type="entry name" value="DNA_helicase_UvrD-like_C"/>
</dbReference>
<dbReference type="EC" id="5.6.2.4" evidence="12"/>
<dbReference type="Gene3D" id="3.40.50.300">
    <property type="entry name" value="P-loop containing nucleotide triphosphate hydrolases"/>
    <property type="match status" value="4"/>
</dbReference>
<dbReference type="Gene3D" id="3.90.320.10">
    <property type="match status" value="1"/>
</dbReference>
<dbReference type="GO" id="GO:0033202">
    <property type="term" value="C:DNA helicase complex"/>
    <property type="evidence" value="ECO:0007669"/>
    <property type="project" value="TreeGrafter"/>
</dbReference>
<dbReference type="EMBL" id="DXBR01000024">
    <property type="protein sequence ID" value="HIZ38702.1"/>
    <property type="molecule type" value="Genomic_DNA"/>
</dbReference>
<evidence type="ECO:0000256" key="9">
    <source>
        <dbReference type="ARBA" id="ARBA00023204"/>
    </source>
</evidence>
<dbReference type="PROSITE" id="PS51217">
    <property type="entry name" value="UVRD_HELICASE_CTER"/>
    <property type="match status" value="1"/>
</dbReference>
<feature type="binding site" evidence="14">
    <location>
        <begin position="22"/>
        <end position="29"/>
    </location>
    <ligand>
        <name>ATP</name>
        <dbReference type="ChEBI" id="CHEBI:30616"/>
    </ligand>
</feature>
<dbReference type="InterPro" id="IPR000212">
    <property type="entry name" value="DNA_helicase_UvrD/REP"/>
</dbReference>
<dbReference type="GO" id="GO:0006302">
    <property type="term" value="P:double-strand break repair"/>
    <property type="evidence" value="ECO:0007669"/>
    <property type="project" value="InterPro"/>
</dbReference>
<evidence type="ECO:0000256" key="3">
    <source>
        <dbReference type="ARBA" id="ARBA00022763"/>
    </source>
</evidence>
<proteinExistence type="predicted"/>
<dbReference type="SUPFAM" id="SSF52980">
    <property type="entry name" value="Restriction endonuclease-like"/>
    <property type="match status" value="1"/>
</dbReference>
<dbReference type="NCBIfam" id="TIGR02785">
    <property type="entry name" value="addA_Gpos"/>
    <property type="match status" value="1"/>
</dbReference>
<dbReference type="GO" id="GO:0004527">
    <property type="term" value="F:exonuclease activity"/>
    <property type="evidence" value="ECO:0007669"/>
    <property type="project" value="UniProtKB-KW"/>
</dbReference>
<evidence type="ECO:0000256" key="6">
    <source>
        <dbReference type="ARBA" id="ARBA00022839"/>
    </source>
</evidence>
<comment type="caution">
    <text evidence="18">The sequence shown here is derived from an EMBL/GenBank/DDBJ whole genome shotgun (WGS) entry which is preliminary data.</text>
</comment>
<dbReference type="Pfam" id="PF00580">
    <property type="entry name" value="UvrD-helicase"/>
    <property type="match status" value="1"/>
</dbReference>
<keyword evidence="1" id="KW-0540">Nuclease</keyword>
<keyword evidence="9" id="KW-0234">DNA repair</keyword>
<keyword evidence="3" id="KW-0227">DNA damage</keyword>
<name>A0A9D2EK38_9FIRM</name>
<comment type="catalytic activity">
    <reaction evidence="13">
        <text>ATP + H2O = ADP + phosphate + H(+)</text>
        <dbReference type="Rhea" id="RHEA:13065"/>
        <dbReference type="ChEBI" id="CHEBI:15377"/>
        <dbReference type="ChEBI" id="CHEBI:15378"/>
        <dbReference type="ChEBI" id="CHEBI:30616"/>
        <dbReference type="ChEBI" id="CHEBI:43474"/>
        <dbReference type="ChEBI" id="CHEBI:456216"/>
        <dbReference type="EC" id="5.6.2.4"/>
    </reaction>
</comment>
<keyword evidence="6" id="KW-0269">Exonuclease</keyword>
<dbReference type="GO" id="GO:0003677">
    <property type="term" value="F:DNA binding"/>
    <property type="evidence" value="ECO:0007669"/>
    <property type="project" value="UniProtKB-KW"/>
</dbReference>
<dbReference type="Proteomes" id="UP000824049">
    <property type="component" value="Unassembled WGS sequence"/>
</dbReference>
<dbReference type="SUPFAM" id="SSF52540">
    <property type="entry name" value="P-loop containing nucleoside triphosphate hydrolases"/>
    <property type="match status" value="1"/>
</dbReference>
<keyword evidence="15" id="KW-0175">Coiled coil</keyword>
<keyword evidence="4 14" id="KW-0378">Hydrolase</keyword>
<evidence type="ECO:0000256" key="11">
    <source>
        <dbReference type="ARBA" id="ARBA00034617"/>
    </source>
</evidence>
<keyword evidence="5 14" id="KW-0347">Helicase</keyword>
<evidence type="ECO:0000259" key="17">
    <source>
        <dbReference type="PROSITE" id="PS51217"/>
    </source>
</evidence>
<evidence type="ECO:0000256" key="1">
    <source>
        <dbReference type="ARBA" id="ARBA00022722"/>
    </source>
</evidence>
<keyword evidence="10" id="KW-0413">Isomerase</keyword>
<evidence type="ECO:0000256" key="7">
    <source>
        <dbReference type="ARBA" id="ARBA00022840"/>
    </source>
</evidence>
<dbReference type="PANTHER" id="PTHR11070:SF48">
    <property type="entry name" value="ATP-DEPENDENT HELICASE_NUCLEASE SUBUNIT A"/>
    <property type="match status" value="1"/>
</dbReference>
<dbReference type="AlphaFoldDB" id="A0A9D2EK38"/>
<feature type="coiled-coil region" evidence="15">
    <location>
        <begin position="837"/>
        <end position="871"/>
    </location>
</feature>
<evidence type="ECO:0000259" key="16">
    <source>
        <dbReference type="PROSITE" id="PS51198"/>
    </source>
</evidence>
<feature type="domain" description="UvrD-like helicase C-terminal" evidence="17">
    <location>
        <begin position="512"/>
        <end position="792"/>
    </location>
</feature>
<evidence type="ECO:0000256" key="10">
    <source>
        <dbReference type="ARBA" id="ARBA00023235"/>
    </source>
</evidence>
<evidence type="ECO:0000256" key="14">
    <source>
        <dbReference type="PROSITE-ProRule" id="PRU00560"/>
    </source>
</evidence>
<organism evidence="18 19">
    <name type="scientific">Candidatus Anaerobutyricum stercoris</name>
    <dbReference type="NCBI Taxonomy" id="2838457"/>
    <lineage>
        <taxon>Bacteria</taxon>
        <taxon>Bacillati</taxon>
        <taxon>Bacillota</taxon>
        <taxon>Clostridia</taxon>
        <taxon>Lachnospirales</taxon>
        <taxon>Lachnospiraceae</taxon>
        <taxon>Anaerobutyricum</taxon>
    </lineage>
</organism>
<evidence type="ECO:0000256" key="8">
    <source>
        <dbReference type="ARBA" id="ARBA00023125"/>
    </source>
</evidence>
<evidence type="ECO:0000256" key="13">
    <source>
        <dbReference type="ARBA" id="ARBA00048988"/>
    </source>
</evidence>
<dbReference type="GO" id="GO:0005524">
    <property type="term" value="F:ATP binding"/>
    <property type="evidence" value="ECO:0007669"/>
    <property type="project" value="UniProtKB-UniRule"/>
</dbReference>
<accession>A0A9D2EK38</accession>
<comment type="catalytic activity">
    <reaction evidence="11">
        <text>Couples ATP hydrolysis with the unwinding of duplex DNA by translocating in the 3'-5' direction.</text>
        <dbReference type="EC" id="5.6.2.4"/>
    </reaction>
</comment>
<dbReference type="InterPro" id="IPR014152">
    <property type="entry name" value="AddA"/>
</dbReference>
<dbReference type="Pfam" id="PF12705">
    <property type="entry name" value="PDDEXK_1"/>
    <property type="match status" value="1"/>
</dbReference>
<gene>
    <name evidence="18" type="primary">addA</name>
    <name evidence="18" type="ORF">H9968_02075</name>
</gene>
<evidence type="ECO:0000256" key="2">
    <source>
        <dbReference type="ARBA" id="ARBA00022741"/>
    </source>
</evidence>
<evidence type="ECO:0000313" key="18">
    <source>
        <dbReference type="EMBL" id="HIZ38702.1"/>
    </source>
</evidence>
<dbReference type="GO" id="GO:0005829">
    <property type="term" value="C:cytosol"/>
    <property type="evidence" value="ECO:0007669"/>
    <property type="project" value="TreeGrafter"/>
</dbReference>
<evidence type="ECO:0000256" key="12">
    <source>
        <dbReference type="ARBA" id="ARBA00034808"/>
    </source>
</evidence>
<keyword evidence="2 14" id="KW-0547">Nucleotide-binding</keyword>
<feature type="domain" description="UvrD-like helicase ATP-binding" evidence="16">
    <location>
        <begin position="1"/>
        <end position="484"/>
    </location>
</feature>
<protein>
    <recommendedName>
        <fullName evidence="12">DNA 3'-5' helicase</fullName>
        <ecNumber evidence="12">5.6.2.4</ecNumber>
    </recommendedName>
</protein>
<evidence type="ECO:0000313" key="19">
    <source>
        <dbReference type="Proteomes" id="UP000824049"/>
    </source>
</evidence>